<dbReference type="FunFam" id="1.10.10.10:FF:000358">
    <property type="entry name" value="Acetylserotonin O-methyltransferase"/>
    <property type="match status" value="1"/>
</dbReference>
<keyword evidence="2" id="KW-0489">Methyltransferase</keyword>
<keyword evidence="3" id="KW-0808">Transferase</keyword>
<reference evidence="8" key="1">
    <citation type="submission" date="2009-12" db="EMBL/GenBank/DDBJ databases">
        <title>The Genome Sequence of Anolis carolinensis (Green Anole Lizard).</title>
        <authorList>
            <consortium name="The Genome Sequencing Platform"/>
            <person name="Di Palma F."/>
            <person name="Alfoldi J."/>
            <person name="Heiman D."/>
            <person name="Young S."/>
            <person name="Grabherr M."/>
            <person name="Johnson J."/>
            <person name="Lander E.S."/>
            <person name="Lindblad-Toh K."/>
        </authorList>
    </citation>
    <scope>NUCLEOTIDE SEQUENCE [LARGE SCALE GENOMIC DNA]</scope>
    <source>
        <strain evidence="8">JBL SC #1</strain>
    </source>
</reference>
<dbReference type="Gene3D" id="3.40.50.150">
    <property type="entry name" value="Vaccinia Virus protein VP39"/>
    <property type="match status" value="1"/>
</dbReference>
<evidence type="ECO:0000313" key="8">
    <source>
        <dbReference type="Ensembl" id="ENSACAP00000034322.1"/>
    </source>
</evidence>
<dbReference type="Proteomes" id="UP000001646">
    <property type="component" value="Unplaced"/>
</dbReference>
<organism evidence="8 9">
    <name type="scientific">Anolis carolinensis</name>
    <name type="common">Green anole</name>
    <name type="synonym">American chameleon</name>
    <dbReference type="NCBI Taxonomy" id="28377"/>
    <lineage>
        <taxon>Eukaryota</taxon>
        <taxon>Metazoa</taxon>
        <taxon>Chordata</taxon>
        <taxon>Craniata</taxon>
        <taxon>Vertebrata</taxon>
        <taxon>Euteleostomi</taxon>
        <taxon>Lepidosauria</taxon>
        <taxon>Squamata</taxon>
        <taxon>Bifurcata</taxon>
        <taxon>Unidentata</taxon>
        <taxon>Episquamata</taxon>
        <taxon>Toxicofera</taxon>
        <taxon>Iguania</taxon>
        <taxon>Dactyloidae</taxon>
        <taxon>Anolis</taxon>
    </lineage>
</organism>
<dbReference type="InterPro" id="IPR036390">
    <property type="entry name" value="WH_DNA-bd_sf"/>
</dbReference>
<name>A0A803TGI2_ANOCA</name>
<reference evidence="8" key="2">
    <citation type="submission" date="2025-08" db="UniProtKB">
        <authorList>
            <consortium name="Ensembl"/>
        </authorList>
    </citation>
    <scope>IDENTIFICATION</scope>
</reference>
<comment type="subunit">
    <text evidence="1">Homodimer.</text>
</comment>
<accession>A0A803TGI2</accession>
<evidence type="ECO:0008006" key="10">
    <source>
        <dbReference type="Google" id="ProtNLM"/>
    </source>
</evidence>
<dbReference type="GO" id="GO:0008171">
    <property type="term" value="F:O-methyltransferase activity"/>
    <property type="evidence" value="ECO:0007669"/>
    <property type="project" value="InterPro"/>
</dbReference>
<feature type="active site" description="Proton acceptor" evidence="5">
    <location>
        <position position="246"/>
    </location>
</feature>
<dbReference type="GO" id="GO:0032259">
    <property type="term" value="P:methylation"/>
    <property type="evidence" value="ECO:0007669"/>
    <property type="project" value="UniProtKB-KW"/>
</dbReference>
<dbReference type="GO" id="GO:0046983">
    <property type="term" value="F:protein dimerization activity"/>
    <property type="evidence" value="ECO:0007669"/>
    <property type="project" value="InterPro"/>
</dbReference>
<dbReference type="AlphaFoldDB" id="A0A803TGI2"/>
<dbReference type="InterPro" id="IPR029063">
    <property type="entry name" value="SAM-dependent_MTases_sf"/>
</dbReference>
<dbReference type="InterPro" id="IPR016461">
    <property type="entry name" value="COMT-like"/>
</dbReference>
<dbReference type="GeneTree" id="ENSGT00940000161561"/>
<dbReference type="PANTHER" id="PTHR11746">
    <property type="entry name" value="O-METHYLTRANSFERASE"/>
    <property type="match status" value="1"/>
</dbReference>
<dbReference type="SUPFAM" id="SSF46785">
    <property type="entry name" value="Winged helix' DNA-binding domain"/>
    <property type="match status" value="1"/>
</dbReference>
<dbReference type="InterPro" id="IPR012967">
    <property type="entry name" value="COMT_dimerisation"/>
</dbReference>
<evidence type="ECO:0000256" key="3">
    <source>
        <dbReference type="ARBA" id="ARBA00022679"/>
    </source>
</evidence>
<gene>
    <name evidence="8" type="primary">LOC100567799</name>
</gene>
<evidence type="ECO:0000259" key="7">
    <source>
        <dbReference type="Pfam" id="PF08100"/>
    </source>
</evidence>
<feature type="domain" description="O-methyltransferase dimerisation" evidence="7">
    <location>
        <begin position="5"/>
        <end position="86"/>
    </location>
</feature>
<evidence type="ECO:0000259" key="6">
    <source>
        <dbReference type="Pfam" id="PF00891"/>
    </source>
</evidence>
<dbReference type="FunFam" id="3.40.50.150:FF:000146">
    <property type="entry name" value="Acetylserotonin O-methyltransferase"/>
    <property type="match status" value="1"/>
</dbReference>
<sequence>MNPFHFSFSSCYFQIMFTAAELGVFDLLRESEEPLTAEAIAEGLGTSRIGMQRLLEACVGLKLLRMEMRDNKGFYGNTALADLYLAKSSPKSQYSFMQLDSEFYYPSFQNLADVVREGKNQIRSIHESSVKDFFRALYRSEEGIQLYFGAMKNAWTLYCREIISECDLSQFRHICDLGGGSGIFAEEHILTYPNSSVTIFDLPEVVEKAKKNFEGLEESRISFQGGDFFKDSVPEADLYILSRILHLWDDEKCMQLLTKLYKACKPGGGVLVIEPVLDEERVRSFGAHFASIKLLVHTDGKTRTPSEHKALLTAAGFKEIQAKHRSVYGALLGRK</sequence>
<feature type="domain" description="O-methyltransferase C-terminal" evidence="6">
    <location>
        <begin position="108"/>
        <end position="318"/>
    </location>
</feature>
<proteinExistence type="predicted"/>
<dbReference type="InterPro" id="IPR036388">
    <property type="entry name" value="WH-like_DNA-bd_sf"/>
</dbReference>
<dbReference type="Gene3D" id="1.10.10.10">
    <property type="entry name" value="Winged helix-like DNA-binding domain superfamily/Winged helix DNA-binding domain"/>
    <property type="match status" value="1"/>
</dbReference>
<evidence type="ECO:0000256" key="4">
    <source>
        <dbReference type="ARBA" id="ARBA00022691"/>
    </source>
</evidence>
<dbReference type="CDD" id="cd02440">
    <property type="entry name" value="AdoMet_MTases"/>
    <property type="match status" value="1"/>
</dbReference>
<evidence type="ECO:0000256" key="5">
    <source>
        <dbReference type="PIRSR" id="PIRSR005739-1"/>
    </source>
</evidence>
<evidence type="ECO:0000256" key="1">
    <source>
        <dbReference type="ARBA" id="ARBA00011738"/>
    </source>
</evidence>
<dbReference type="InterPro" id="IPR001077">
    <property type="entry name" value="COMT_C"/>
</dbReference>
<protein>
    <recommendedName>
        <fullName evidence="10">Acetylserotonin O-methyltransferase</fullName>
    </recommendedName>
</protein>
<dbReference type="PROSITE" id="PS51683">
    <property type="entry name" value="SAM_OMT_II"/>
    <property type="match status" value="1"/>
</dbReference>
<evidence type="ECO:0000256" key="2">
    <source>
        <dbReference type="ARBA" id="ARBA00022603"/>
    </source>
</evidence>
<dbReference type="Pfam" id="PF08100">
    <property type="entry name" value="Dimerisation"/>
    <property type="match status" value="1"/>
</dbReference>
<keyword evidence="4" id="KW-0949">S-adenosyl-L-methionine</keyword>
<dbReference type="Ensembl" id="ENSACAT00000038323.1">
    <property type="protein sequence ID" value="ENSACAP00000034322.1"/>
    <property type="gene ID" value="ENSACAG00000022216.2"/>
</dbReference>
<dbReference type="PIRSF" id="PIRSF005739">
    <property type="entry name" value="O-mtase"/>
    <property type="match status" value="1"/>
</dbReference>
<evidence type="ECO:0000313" key="9">
    <source>
        <dbReference type="Proteomes" id="UP000001646"/>
    </source>
</evidence>
<keyword evidence="9" id="KW-1185">Reference proteome</keyword>
<dbReference type="SUPFAM" id="SSF53335">
    <property type="entry name" value="S-adenosyl-L-methionine-dependent methyltransferases"/>
    <property type="match status" value="1"/>
</dbReference>
<dbReference type="Pfam" id="PF00891">
    <property type="entry name" value="Methyltransf_2"/>
    <property type="match status" value="1"/>
</dbReference>
<reference evidence="8" key="3">
    <citation type="submission" date="2025-09" db="UniProtKB">
        <authorList>
            <consortium name="Ensembl"/>
        </authorList>
    </citation>
    <scope>IDENTIFICATION</scope>
</reference>